<evidence type="ECO:0000313" key="5">
    <source>
        <dbReference type="EMBL" id="GIG39727.1"/>
    </source>
</evidence>
<evidence type="ECO:0000256" key="3">
    <source>
        <dbReference type="ARBA" id="ARBA00023002"/>
    </source>
</evidence>
<dbReference type="InterPro" id="IPR050765">
    <property type="entry name" value="Riboflavin_Biosynth_HTPR"/>
</dbReference>
<organism evidence="5 6">
    <name type="scientific">Cellulomonas phragmiteti</name>
    <dbReference type="NCBI Taxonomy" id="478780"/>
    <lineage>
        <taxon>Bacteria</taxon>
        <taxon>Bacillati</taxon>
        <taxon>Actinomycetota</taxon>
        <taxon>Actinomycetes</taxon>
        <taxon>Micrococcales</taxon>
        <taxon>Cellulomonadaceae</taxon>
        <taxon>Cellulomonas</taxon>
    </lineage>
</organism>
<keyword evidence="2" id="KW-0521">NADP</keyword>
<protein>
    <recommendedName>
        <fullName evidence="4">Bacterial bifunctional deaminase-reductase C-terminal domain-containing protein</fullName>
    </recommendedName>
</protein>
<accession>A0ABQ4DL69</accession>
<feature type="domain" description="Bacterial bifunctional deaminase-reductase C-terminal" evidence="4">
    <location>
        <begin position="39"/>
        <end position="236"/>
    </location>
</feature>
<evidence type="ECO:0000259" key="4">
    <source>
        <dbReference type="Pfam" id="PF01872"/>
    </source>
</evidence>
<keyword evidence="3" id="KW-0560">Oxidoreductase</keyword>
<reference evidence="5 6" key="1">
    <citation type="submission" date="2021-01" db="EMBL/GenBank/DDBJ databases">
        <title>Whole genome shotgun sequence of Cellulomonas phragmiteti NBRC 110785.</title>
        <authorList>
            <person name="Komaki H."/>
            <person name="Tamura T."/>
        </authorList>
    </citation>
    <scope>NUCLEOTIDE SEQUENCE [LARGE SCALE GENOMIC DNA]</scope>
    <source>
        <strain evidence="5 6">NBRC 110785</strain>
    </source>
</reference>
<sequence>MPSDVHLDLLVPARDDRRLADTPDERELRRLFARERSRPHVRANMVTSVDGAATGGDGRSGTLGTPADRRVFAVLRALADVVLVGAGTVRAEGYRELPVPEHLRAARAAAGLPARIELAVVTRRGEVPPGLRDGPHPPYVVTGTAGAGPTRDAVGPERTLVVPGVDDPDAPDLRAAVATLAERGLRHVLAEGGPHLLGDLLAADVVDELCLTTGPLVVAGDAPRLAVGPAPLDPARRAHLRHLLHATDGTLLACWDLRAPVGSGA</sequence>
<name>A0ABQ4DL69_9CELL</name>
<evidence type="ECO:0000313" key="6">
    <source>
        <dbReference type="Proteomes" id="UP000614741"/>
    </source>
</evidence>
<gene>
    <name evidence="5" type="ORF">Cph01nite_14890</name>
</gene>
<evidence type="ECO:0000256" key="2">
    <source>
        <dbReference type="ARBA" id="ARBA00022857"/>
    </source>
</evidence>
<dbReference type="PANTHER" id="PTHR38011">
    <property type="entry name" value="DIHYDROFOLATE REDUCTASE FAMILY PROTEIN (AFU_ORTHOLOGUE AFUA_8G06820)"/>
    <property type="match status" value="1"/>
</dbReference>
<dbReference type="InterPro" id="IPR002734">
    <property type="entry name" value="RibDG_C"/>
</dbReference>
<dbReference type="EMBL" id="BONP01000007">
    <property type="protein sequence ID" value="GIG39727.1"/>
    <property type="molecule type" value="Genomic_DNA"/>
</dbReference>
<comment type="caution">
    <text evidence="5">The sequence shown here is derived from an EMBL/GenBank/DDBJ whole genome shotgun (WGS) entry which is preliminary data.</text>
</comment>
<dbReference type="PANTHER" id="PTHR38011:SF7">
    <property type="entry name" value="2,5-DIAMINO-6-RIBOSYLAMINO-4(3H)-PYRIMIDINONE 5'-PHOSPHATE REDUCTASE"/>
    <property type="match status" value="1"/>
</dbReference>
<proteinExistence type="predicted"/>
<dbReference type="SUPFAM" id="SSF53597">
    <property type="entry name" value="Dihydrofolate reductase-like"/>
    <property type="match status" value="1"/>
</dbReference>
<keyword evidence="6" id="KW-1185">Reference proteome</keyword>
<dbReference type="Proteomes" id="UP000614741">
    <property type="component" value="Unassembled WGS sequence"/>
</dbReference>
<dbReference type="Pfam" id="PF01872">
    <property type="entry name" value="RibD_C"/>
    <property type="match status" value="1"/>
</dbReference>
<comment type="pathway">
    <text evidence="1">Cofactor biosynthesis; riboflavin biosynthesis.</text>
</comment>
<evidence type="ECO:0000256" key="1">
    <source>
        <dbReference type="ARBA" id="ARBA00005104"/>
    </source>
</evidence>
<dbReference type="InterPro" id="IPR024072">
    <property type="entry name" value="DHFR-like_dom_sf"/>
</dbReference>
<dbReference type="Gene3D" id="3.40.430.10">
    <property type="entry name" value="Dihydrofolate Reductase, subunit A"/>
    <property type="match status" value="1"/>
</dbReference>
<dbReference type="RefSeq" id="WP_239069119.1">
    <property type="nucleotide sequence ID" value="NZ_BONP01000007.1"/>
</dbReference>